<feature type="binding site" evidence="5">
    <location>
        <position position="147"/>
    </location>
    <ligand>
        <name>N(2)-acetyl-L-ornithine</name>
        <dbReference type="ChEBI" id="CHEBI:57805"/>
    </ligand>
</feature>
<dbReference type="CDD" id="cd00610">
    <property type="entry name" value="OAT_like"/>
    <property type="match status" value="1"/>
</dbReference>
<keyword evidence="4 5" id="KW-0663">Pyridoxal phosphate</keyword>
<comment type="miscellaneous">
    <text evidence="5">May also have succinyldiaminopimelate aminotransferase activity, thus carrying out the corresponding step in lysine biosynthesis.</text>
</comment>
<reference evidence="6 7" key="2">
    <citation type="submission" date="2007-06" db="EMBL/GenBank/DDBJ databases">
        <title>Draft genome sequence of Ruminococcus gnavus (ATCC 29149).</title>
        <authorList>
            <person name="Sudarsanam P."/>
            <person name="Ley R."/>
            <person name="Guruge J."/>
            <person name="Turnbaugh P.J."/>
            <person name="Mahowald M."/>
            <person name="Liep D."/>
            <person name="Gordon J."/>
        </authorList>
    </citation>
    <scope>NUCLEOTIDE SEQUENCE [LARGE SCALE GENOMIC DNA]</scope>
    <source>
        <strain evidence="6 7">ATCC 29149</strain>
    </source>
</reference>
<comment type="pathway">
    <text evidence="5">Amino-acid biosynthesis; L-arginine biosynthesis; N(2)-acetyl-L-ornithine from L-glutamate: step 4/4.</text>
</comment>
<comment type="cofactor">
    <cofactor evidence="5">
        <name>pyridoxal 5'-phosphate</name>
        <dbReference type="ChEBI" id="CHEBI:597326"/>
    </cofactor>
    <text evidence="5">Binds 1 pyridoxal phosphate per subunit.</text>
</comment>
<dbReference type="EMBL" id="AAYG02000018">
    <property type="protein sequence ID" value="EDN77170.1"/>
    <property type="molecule type" value="Genomic_DNA"/>
</dbReference>
<accession>A7B493</accession>
<dbReference type="PANTHER" id="PTHR11986">
    <property type="entry name" value="AMINOTRANSFERASE CLASS III"/>
    <property type="match status" value="1"/>
</dbReference>
<dbReference type="AlphaFoldDB" id="A7B493"/>
<comment type="similarity">
    <text evidence="5">Belongs to the class-III pyridoxal-phosphate-dependent aminotransferase family. ArgD subfamily.</text>
</comment>
<evidence type="ECO:0000256" key="3">
    <source>
        <dbReference type="ARBA" id="ARBA00022679"/>
    </source>
</evidence>
<dbReference type="InterPro" id="IPR005814">
    <property type="entry name" value="Aminotrans_3"/>
</dbReference>
<evidence type="ECO:0000256" key="5">
    <source>
        <dbReference type="HAMAP-Rule" id="MF_01107"/>
    </source>
</evidence>
<evidence type="ECO:0000313" key="7">
    <source>
        <dbReference type="Proteomes" id="UP000004410"/>
    </source>
</evidence>
<dbReference type="PIRSF" id="PIRSF000521">
    <property type="entry name" value="Transaminase_4ab_Lys_Orn"/>
    <property type="match status" value="1"/>
</dbReference>
<dbReference type="InterPro" id="IPR015422">
    <property type="entry name" value="PyrdxlP-dep_Trfase_small"/>
</dbReference>
<dbReference type="GO" id="GO:0042802">
    <property type="term" value="F:identical protein binding"/>
    <property type="evidence" value="ECO:0007669"/>
    <property type="project" value="TreeGrafter"/>
</dbReference>
<dbReference type="NCBIfam" id="TIGR00707">
    <property type="entry name" value="argD"/>
    <property type="match status" value="1"/>
</dbReference>
<reference evidence="6 7" key="1">
    <citation type="submission" date="2007-04" db="EMBL/GenBank/DDBJ databases">
        <authorList>
            <person name="Fulton L."/>
            <person name="Clifton S."/>
            <person name="Fulton B."/>
            <person name="Xu J."/>
            <person name="Minx P."/>
            <person name="Pepin K.H."/>
            <person name="Johnson M."/>
            <person name="Thiruvilangam P."/>
            <person name="Bhonagiri V."/>
            <person name="Nash W.E."/>
            <person name="Mardis E.R."/>
            <person name="Wilson R.K."/>
        </authorList>
    </citation>
    <scope>NUCLEOTIDE SEQUENCE [LARGE SCALE GENOMIC DNA]</scope>
    <source>
        <strain evidence="6 7">ATCC 29149</strain>
    </source>
</reference>
<dbReference type="GO" id="GO:0005737">
    <property type="term" value="C:cytoplasm"/>
    <property type="evidence" value="ECO:0007669"/>
    <property type="project" value="UniProtKB-SubCell"/>
</dbReference>
<dbReference type="GO" id="GO:0006526">
    <property type="term" value="P:L-arginine biosynthetic process"/>
    <property type="evidence" value="ECO:0007669"/>
    <property type="project" value="UniProtKB-UniRule"/>
</dbReference>
<feature type="binding site" evidence="5">
    <location>
        <begin position="229"/>
        <end position="232"/>
    </location>
    <ligand>
        <name>pyridoxal 5'-phosphate</name>
        <dbReference type="ChEBI" id="CHEBI:597326"/>
    </ligand>
</feature>
<dbReference type="InterPro" id="IPR015421">
    <property type="entry name" value="PyrdxlP-dep_Trfase_major"/>
</dbReference>
<comment type="subcellular location">
    <subcellularLocation>
        <location evidence="5">Cytoplasm</location>
    </subcellularLocation>
</comment>
<dbReference type="PANTHER" id="PTHR11986:SF79">
    <property type="entry name" value="ACETYLORNITHINE AMINOTRANSFERASE, MITOCHONDRIAL"/>
    <property type="match status" value="1"/>
</dbReference>
<dbReference type="Gene3D" id="3.90.1150.10">
    <property type="entry name" value="Aspartate Aminotransferase, domain 1"/>
    <property type="match status" value="1"/>
</dbReference>
<keyword evidence="5" id="KW-0055">Arginine biosynthesis</keyword>
<dbReference type="Pfam" id="PF00202">
    <property type="entry name" value="Aminotran_3"/>
    <property type="match status" value="1"/>
</dbReference>
<feature type="binding site" evidence="5">
    <location>
        <position position="288"/>
    </location>
    <ligand>
        <name>pyridoxal 5'-phosphate</name>
        <dbReference type="ChEBI" id="CHEBI:597326"/>
    </ligand>
</feature>
<comment type="caution">
    <text evidence="5">Lacks conserved residue(s) required for the propagation of feature annotation.</text>
</comment>
<evidence type="ECO:0000256" key="2">
    <source>
        <dbReference type="ARBA" id="ARBA00022605"/>
    </source>
</evidence>
<feature type="modified residue" description="N6-(pyridoxal phosphate)lysine" evidence="5">
    <location>
        <position position="258"/>
    </location>
</feature>
<dbReference type="GO" id="GO:0030170">
    <property type="term" value="F:pyridoxal phosphate binding"/>
    <property type="evidence" value="ECO:0007669"/>
    <property type="project" value="InterPro"/>
</dbReference>
<feature type="binding site" evidence="5">
    <location>
        <position position="144"/>
    </location>
    <ligand>
        <name>pyridoxal 5'-phosphate</name>
        <dbReference type="ChEBI" id="CHEBI:597326"/>
    </ligand>
</feature>
<dbReference type="UniPathway" id="UPA00068">
    <property type="reaction ID" value="UER00109"/>
</dbReference>
<evidence type="ECO:0000256" key="1">
    <source>
        <dbReference type="ARBA" id="ARBA00022576"/>
    </source>
</evidence>
<dbReference type="Proteomes" id="UP000004410">
    <property type="component" value="Unassembled WGS sequence"/>
</dbReference>
<evidence type="ECO:0000313" key="6">
    <source>
        <dbReference type="EMBL" id="EDN77170.1"/>
    </source>
</evidence>
<keyword evidence="3 5" id="KW-0808">Transferase</keyword>
<dbReference type="PaxDb" id="411470-RUMGNA_02377"/>
<dbReference type="FunFam" id="3.40.640.10:FF:000004">
    <property type="entry name" value="Acetylornithine aminotransferase"/>
    <property type="match status" value="1"/>
</dbReference>
<comment type="subunit">
    <text evidence="5">Homodimer.</text>
</comment>
<dbReference type="InterPro" id="IPR050103">
    <property type="entry name" value="Class-III_PLP-dep_AT"/>
</dbReference>
<dbReference type="InterPro" id="IPR049704">
    <property type="entry name" value="Aminotrans_3_PPA_site"/>
</dbReference>
<organism evidence="6 7">
    <name type="scientific">Mediterraneibacter gnavus (strain ATCC 29149 / DSM 114966 / JCM 6515 / VPI C7-9)</name>
    <name type="common">Ruminococcus gnavus</name>
    <dbReference type="NCBI Taxonomy" id="411470"/>
    <lineage>
        <taxon>Bacteria</taxon>
        <taxon>Bacillati</taxon>
        <taxon>Bacillota</taxon>
        <taxon>Clostridia</taxon>
        <taxon>Lachnospirales</taxon>
        <taxon>Lachnospiraceae</taxon>
        <taxon>Mediterraneibacter</taxon>
    </lineage>
</organism>
<dbReference type="Gene3D" id="3.40.640.10">
    <property type="entry name" value="Type I PLP-dependent aspartate aminotransferase-like (Major domain)"/>
    <property type="match status" value="1"/>
</dbReference>
<dbReference type="PROSITE" id="PS00600">
    <property type="entry name" value="AA_TRANSFER_CLASS_3"/>
    <property type="match status" value="1"/>
</dbReference>
<sequence>MKKKAGIMMVNEKIKAAEENLIHVYNRFPIALERGEGVYLYDTNGKKYLDFAAGFAVSGLGYGNQKLNAALKFQIDQLYHTSNLYYHTNCGEAAQKLNRISGMDRVFFTNSGSEANEGALKAARRYAYNKKSGRYQFIAMENSFHGRSFGAVSVTGHTAYREPFEPMLPGVSFAEFNNLDSVKALVTDQTCAIILEPLQGEGGINLATQEFMEGIRKICDENDILMICDEVQCGMGRTGAMFAWQKFGVKPDILTMAKGIGNGIPVGAFAMTEKVAQASLKPGDHGATYGGNPLACMAVKTVIDIFEEEKIVEHVNEVSEYLTERLEELVQHVDGVLERKGTGLMQGIVLKQPVAQVNNRAIEEGLLVIQAQGNVLRLVPPLIIEKEHVDEMIPKLTKALTE</sequence>
<comment type="catalytic activity">
    <reaction evidence="5">
        <text>N(2)-acetyl-L-ornithine + 2-oxoglutarate = N-acetyl-L-glutamate 5-semialdehyde + L-glutamate</text>
        <dbReference type="Rhea" id="RHEA:18049"/>
        <dbReference type="ChEBI" id="CHEBI:16810"/>
        <dbReference type="ChEBI" id="CHEBI:29123"/>
        <dbReference type="ChEBI" id="CHEBI:29985"/>
        <dbReference type="ChEBI" id="CHEBI:57805"/>
        <dbReference type="EC" id="2.6.1.11"/>
    </reaction>
</comment>
<dbReference type="SUPFAM" id="SSF53383">
    <property type="entry name" value="PLP-dependent transferases"/>
    <property type="match status" value="1"/>
</dbReference>
<dbReference type="EC" id="2.6.1.11" evidence="5"/>
<keyword evidence="2 5" id="KW-0028">Amino-acid biosynthesis</keyword>
<keyword evidence="1 5" id="KW-0032">Aminotransferase</keyword>
<dbReference type="eggNOG" id="COG4992">
    <property type="taxonomic scope" value="Bacteria"/>
</dbReference>
<comment type="caution">
    <text evidence="6">The sequence shown here is derived from an EMBL/GenBank/DDBJ whole genome shotgun (WGS) entry which is preliminary data.</text>
</comment>
<dbReference type="InterPro" id="IPR004636">
    <property type="entry name" value="AcOrn/SuccOrn_fam"/>
</dbReference>
<dbReference type="InterPro" id="IPR015424">
    <property type="entry name" value="PyrdxlP-dep_Trfase"/>
</dbReference>
<gene>
    <name evidence="5 6" type="primary">argD</name>
    <name evidence="6" type="ORF">RUMGNA_02377</name>
</gene>
<dbReference type="GO" id="GO:0003992">
    <property type="term" value="F:N2-acetyl-L-ornithine:2-oxoglutarate 5-aminotransferase activity"/>
    <property type="evidence" value="ECO:0007669"/>
    <property type="project" value="UniProtKB-UniRule"/>
</dbReference>
<keyword evidence="5" id="KW-0963">Cytoplasm</keyword>
<protein>
    <recommendedName>
        <fullName evidence="5">Acetylornithine aminotransferase</fullName>
        <shortName evidence="5">ACOAT</shortName>
        <ecNumber evidence="5">2.6.1.11</ecNumber>
    </recommendedName>
</protein>
<proteinExistence type="inferred from homology"/>
<evidence type="ECO:0000256" key="4">
    <source>
        <dbReference type="ARBA" id="ARBA00022898"/>
    </source>
</evidence>
<dbReference type="NCBIfam" id="NF002325">
    <property type="entry name" value="PRK01278.1"/>
    <property type="match status" value="1"/>
</dbReference>
<dbReference type="HAMAP" id="MF_01107">
    <property type="entry name" value="ArgD_aminotrans_3"/>
    <property type="match status" value="1"/>
</dbReference>
<name>A7B493_MEDG7</name>